<dbReference type="FunCoup" id="A0LFD7">
    <property type="interactions" value="352"/>
</dbReference>
<dbReference type="NCBIfam" id="NF000801">
    <property type="entry name" value="PRK00055.1-3"/>
    <property type="match status" value="1"/>
</dbReference>
<dbReference type="InterPro" id="IPR001279">
    <property type="entry name" value="Metallo-B-lactamas"/>
</dbReference>
<comment type="catalytic activity">
    <reaction evidence="8">
        <text>Endonucleolytic cleavage of RNA, removing extra 3' nucleotides from tRNA precursor, generating 3' termini of tRNAs. A 3'-hydroxy group is left at the tRNA terminus and a 5'-phosphoryl group is left at the trailer molecule.</text>
        <dbReference type="EC" id="3.1.26.11"/>
    </reaction>
</comment>
<dbReference type="SUPFAM" id="SSF56281">
    <property type="entry name" value="Metallo-hydrolase/oxidoreductase"/>
    <property type="match status" value="1"/>
</dbReference>
<comment type="cofactor">
    <cofactor evidence="8">
        <name>Zn(2+)</name>
        <dbReference type="ChEBI" id="CHEBI:29105"/>
    </cofactor>
    <text evidence="8">Binds 2 Zn(2+) ions.</text>
</comment>
<feature type="binding site" evidence="8">
    <location>
        <position position="202"/>
    </location>
    <ligand>
        <name>Zn(2+)</name>
        <dbReference type="ChEBI" id="CHEBI:29105"/>
        <label>2</label>
        <note>catalytic</note>
    </ligand>
</feature>
<evidence type="ECO:0000256" key="2">
    <source>
        <dbReference type="ARBA" id="ARBA00022694"/>
    </source>
</evidence>
<evidence type="ECO:0000256" key="6">
    <source>
        <dbReference type="ARBA" id="ARBA00022801"/>
    </source>
</evidence>
<accession>A0LFD7</accession>
<feature type="binding site" evidence="8">
    <location>
        <position position="50"/>
    </location>
    <ligand>
        <name>Zn(2+)</name>
        <dbReference type="ChEBI" id="CHEBI:29105"/>
        <label>1</label>
        <note>catalytic</note>
    </ligand>
</feature>
<dbReference type="KEGG" id="sfu:Sfum_0439"/>
<dbReference type="HOGENOM" id="CLU_031317_2_1_7"/>
<gene>
    <name evidence="8" type="primary">rnz</name>
    <name evidence="11" type="ordered locus">Sfum_0439</name>
</gene>
<dbReference type="CDD" id="cd07717">
    <property type="entry name" value="RNaseZ_ZiPD-like_MBL-fold"/>
    <property type="match status" value="1"/>
</dbReference>
<keyword evidence="4 8" id="KW-0479">Metal-binding</keyword>
<dbReference type="eggNOG" id="COG1234">
    <property type="taxonomic scope" value="Bacteria"/>
</dbReference>
<evidence type="ECO:0000256" key="7">
    <source>
        <dbReference type="ARBA" id="ARBA00022833"/>
    </source>
</evidence>
<feature type="binding site" evidence="8">
    <location>
        <position position="260"/>
    </location>
    <ligand>
        <name>Zn(2+)</name>
        <dbReference type="ChEBI" id="CHEBI:29105"/>
        <label>2</label>
        <note>catalytic</note>
    </ligand>
</feature>
<evidence type="ECO:0000256" key="3">
    <source>
        <dbReference type="ARBA" id="ARBA00022722"/>
    </source>
</evidence>
<dbReference type="GO" id="GO:0042781">
    <property type="term" value="F:3'-tRNA processing endoribonuclease activity"/>
    <property type="evidence" value="ECO:0007669"/>
    <property type="project" value="UniProtKB-UniRule"/>
</dbReference>
<evidence type="ECO:0000313" key="12">
    <source>
        <dbReference type="Proteomes" id="UP000001784"/>
    </source>
</evidence>
<comment type="function">
    <text evidence="8">Zinc phosphodiesterase, which displays some tRNA 3'-processing endonuclease activity. Probably involved in tRNA maturation, by removing a 3'-trailer from precursor tRNA.</text>
</comment>
<evidence type="ECO:0000259" key="9">
    <source>
        <dbReference type="Pfam" id="PF00753"/>
    </source>
</evidence>
<reference evidence="11 12" key="1">
    <citation type="submission" date="2006-10" db="EMBL/GenBank/DDBJ databases">
        <title>Complete sequence of Syntrophobacter fumaroxidans MPOB.</title>
        <authorList>
            <consortium name="US DOE Joint Genome Institute"/>
            <person name="Copeland A."/>
            <person name="Lucas S."/>
            <person name="Lapidus A."/>
            <person name="Barry K."/>
            <person name="Detter J.C."/>
            <person name="Glavina del Rio T."/>
            <person name="Hammon N."/>
            <person name="Israni S."/>
            <person name="Pitluck S."/>
            <person name="Goltsman E.G."/>
            <person name="Martinez M."/>
            <person name="Schmutz J."/>
            <person name="Larimer F."/>
            <person name="Land M."/>
            <person name="Hauser L."/>
            <person name="Kyrpides N."/>
            <person name="Kim E."/>
            <person name="Boone D.R."/>
            <person name="Brockman F."/>
            <person name="Culley D."/>
            <person name="Ferry J."/>
            <person name="Gunsalus R."/>
            <person name="McInerney M.J."/>
            <person name="Morrison M."/>
            <person name="Plugge C."/>
            <person name="Rohlin L."/>
            <person name="Scholten J."/>
            <person name="Sieber J."/>
            <person name="Stams A.J.M."/>
            <person name="Worm P."/>
            <person name="Henstra A.M."/>
            <person name="Richardson P."/>
        </authorList>
    </citation>
    <scope>NUCLEOTIDE SEQUENCE [LARGE SCALE GENOMIC DNA]</scope>
    <source>
        <strain evidence="12">DSM 10017 / MPOB</strain>
    </source>
</reference>
<organism evidence="11 12">
    <name type="scientific">Syntrophobacter fumaroxidans (strain DSM 10017 / MPOB)</name>
    <dbReference type="NCBI Taxonomy" id="335543"/>
    <lineage>
        <taxon>Bacteria</taxon>
        <taxon>Pseudomonadati</taxon>
        <taxon>Thermodesulfobacteriota</taxon>
        <taxon>Syntrophobacteria</taxon>
        <taxon>Syntrophobacterales</taxon>
        <taxon>Syntrophobacteraceae</taxon>
        <taxon>Syntrophobacter</taxon>
    </lineage>
</organism>
<feature type="domain" description="Metallo-beta-lactamase" evidence="9">
    <location>
        <begin position="11"/>
        <end position="63"/>
    </location>
</feature>
<dbReference type="Pfam" id="PF00753">
    <property type="entry name" value="Lactamase_B"/>
    <property type="match status" value="1"/>
</dbReference>
<keyword evidence="6 8" id="KW-0378">Hydrolase</keyword>
<dbReference type="InterPro" id="IPR013471">
    <property type="entry name" value="RNase_Z/BN"/>
</dbReference>
<feature type="binding site" evidence="8">
    <location>
        <position position="202"/>
    </location>
    <ligand>
        <name>Zn(2+)</name>
        <dbReference type="ChEBI" id="CHEBI:29105"/>
        <label>1</label>
        <note>catalytic</note>
    </ligand>
</feature>
<dbReference type="PANTHER" id="PTHR46018">
    <property type="entry name" value="ZINC PHOSPHODIESTERASE ELAC PROTEIN 1"/>
    <property type="match status" value="1"/>
</dbReference>
<feature type="active site" description="Proton acceptor" evidence="8">
    <location>
        <position position="54"/>
    </location>
</feature>
<evidence type="ECO:0000256" key="1">
    <source>
        <dbReference type="ARBA" id="ARBA00011738"/>
    </source>
</evidence>
<dbReference type="Gene3D" id="3.60.15.10">
    <property type="entry name" value="Ribonuclease Z/Hydroxyacylglutathione hydrolase-like"/>
    <property type="match status" value="1"/>
</dbReference>
<proteinExistence type="inferred from homology"/>
<feature type="binding site" evidence="8">
    <location>
        <position position="52"/>
    </location>
    <ligand>
        <name>Zn(2+)</name>
        <dbReference type="ChEBI" id="CHEBI:29105"/>
        <label>1</label>
        <note>catalytic</note>
    </ligand>
</feature>
<dbReference type="HAMAP" id="MF_01818">
    <property type="entry name" value="RNase_Z_BN"/>
    <property type="match status" value="1"/>
</dbReference>
<evidence type="ECO:0000256" key="5">
    <source>
        <dbReference type="ARBA" id="ARBA00022759"/>
    </source>
</evidence>
<keyword evidence="2 8" id="KW-0819">tRNA processing</keyword>
<feature type="domain" description="Metallo-beta-lactamase" evidence="10">
    <location>
        <begin position="170"/>
        <end position="261"/>
    </location>
</feature>
<comment type="similarity">
    <text evidence="8">Belongs to the RNase Z family.</text>
</comment>
<dbReference type="Pfam" id="PF12706">
    <property type="entry name" value="Lactamase_B_2"/>
    <property type="match status" value="1"/>
</dbReference>
<dbReference type="AlphaFoldDB" id="A0LFD7"/>
<sequence length="299" mass="33549">MMPMPGRYLASMAVRLDGRLYLFDAGEGTQLAWKTCRIGLRGLSVVAVTHLHADHCLGIPGLMMLKAQLDDPEPLTVMGPPGIREFILENHRILDFHLNYPLEFIEWSADAPDWKAYEDELLRIFWEPLEHTRFCLGYRVEELERPGRFHPDAADALDIPEGPLRGRLQRGESVTLPSGTVVAAHQVSGPPRRGRHLAYVVDTRPTPAIQRLCQGADLAFIEGMFLPEHAEQARAKGHLTVVEAARAARKAGARRAVLIHISPRYGEEDLDRLERAAREHFQDAVVGRDLQVYSVPLPD</sequence>
<dbReference type="EC" id="3.1.26.11" evidence="8"/>
<evidence type="ECO:0000256" key="4">
    <source>
        <dbReference type="ARBA" id="ARBA00022723"/>
    </source>
</evidence>
<protein>
    <recommendedName>
        <fullName evidence="8">Ribonuclease Z</fullName>
        <shortName evidence="8">RNase Z</shortName>
        <ecNumber evidence="8">3.1.26.11</ecNumber>
    </recommendedName>
    <alternativeName>
        <fullName evidence="8">tRNA 3 endonuclease</fullName>
    </alternativeName>
    <alternativeName>
        <fullName evidence="8">tRNase Z</fullName>
    </alternativeName>
</protein>
<keyword evidence="5 8" id="KW-0255">Endonuclease</keyword>
<feature type="binding site" evidence="8">
    <location>
        <position position="55"/>
    </location>
    <ligand>
        <name>Zn(2+)</name>
        <dbReference type="ChEBI" id="CHEBI:29105"/>
        <label>2</label>
        <note>catalytic</note>
    </ligand>
</feature>
<dbReference type="PANTHER" id="PTHR46018:SF2">
    <property type="entry name" value="ZINC PHOSPHODIESTERASE ELAC PROTEIN 1"/>
    <property type="match status" value="1"/>
</dbReference>
<dbReference type="EMBL" id="CP000478">
    <property type="protein sequence ID" value="ABK16139.1"/>
    <property type="molecule type" value="Genomic_DNA"/>
</dbReference>
<name>A0LFD7_SYNFM</name>
<evidence type="ECO:0000256" key="8">
    <source>
        <dbReference type="HAMAP-Rule" id="MF_01818"/>
    </source>
</evidence>
<dbReference type="STRING" id="335543.Sfum_0439"/>
<feature type="binding site" evidence="8">
    <location>
        <position position="54"/>
    </location>
    <ligand>
        <name>Zn(2+)</name>
        <dbReference type="ChEBI" id="CHEBI:29105"/>
        <label>2</label>
        <note>catalytic</note>
    </ligand>
</feature>
<keyword evidence="12" id="KW-1185">Reference proteome</keyword>
<dbReference type="GO" id="GO:0008270">
    <property type="term" value="F:zinc ion binding"/>
    <property type="evidence" value="ECO:0007669"/>
    <property type="project" value="UniProtKB-UniRule"/>
</dbReference>
<evidence type="ECO:0000313" key="11">
    <source>
        <dbReference type="EMBL" id="ABK16139.1"/>
    </source>
</evidence>
<dbReference type="Proteomes" id="UP000001784">
    <property type="component" value="Chromosome"/>
</dbReference>
<keyword evidence="7 8" id="KW-0862">Zinc</keyword>
<evidence type="ECO:0000259" key="10">
    <source>
        <dbReference type="Pfam" id="PF12706"/>
    </source>
</evidence>
<comment type="subunit">
    <text evidence="1 8">Homodimer.</text>
</comment>
<feature type="binding site" evidence="8">
    <location>
        <position position="131"/>
    </location>
    <ligand>
        <name>Zn(2+)</name>
        <dbReference type="ChEBI" id="CHEBI:29105"/>
        <label>1</label>
        <note>catalytic</note>
    </ligand>
</feature>
<dbReference type="InParanoid" id="A0LFD7"/>
<keyword evidence="3 8" id="KW-0540">Nuclease</keyword>
<dbReference type="InterPro" id="IPR036866">
    <property type="entry name" value="RibonucZ/Hydroxyglut_hydro"/>
</dbReference>